<proteinExistence type="inferred from homology"/>
<evidence type="ECO:0000256" key="2">
    <source>
        <dbReference type="ARBA" id="ARBA00004752"/>
    </source>
</evidence>
<feature type="transmembrane region" description="Helical" evidence="19">
    <location>
        <begin position="228"/>
        <end position="244"/>
    </location>
</feature>
<dbReference type="Pfam" id="PF01098">
    <property type="entry name" value="FTSW_RODA_SPOVE"/>
    <property type="match status" value="1"/>
</dbReference>
<organism evidence="20 21">
    <name type="scientific">Bifidobacterium phasiani</name>
    <dbReference type="NCBI Taxonomy" id="2834431"/>
    <lineage>
        <taxon>Bacteria</taxon>
        <taxon>Bacillati</taxon>
        <taxon>Actinomycetota</taxon>
        <taxon>Actinomycetes</taxon>
        <taxon>Bifidobacteriales</taxon>
        <taxon>Bifidobacteriaceae</taxon>
        <taxon>Bifidobacterium</taxon>
    </lineage>
</organism>
<evidence type="ECO:0000256" key="6">
    <source>
        <dbReference type="ARBA" id="ARBA00022960"/>
    </source>
</evidence>
<evidence type="ECO:0000256" key="7">
    <source>
        <dbReference type="ARBA" id="ARBA00022984"/>
    </source>
</evidence>
<dbReference type="InterPro" id="IPR001182">
    <property type="entry name" value="FtsW/RodA"/>
</dbReference>
<keyword evidence="20" id="KW-0132">Cell division</keyword>
<feature type="transmembrane region" description="Helical" evidence="19">
    <location>
        <begin position="135"/>
        <end position="157"/>
    </location>
</feature>
<feature type="compositionally biased region" description="Gly residues" evidence="18">
    <location>
        <begin position="33"/>
        <end position="42"/>
    </location>
</feature>
<evidence type="ECO:0000256" key="19">
    <source>
        <dbReference type="SAM" id="Phobius"/>
    </source>
</evidence>
<feature type="transmembrane region" description="Helical" evidence="19">
    <location>
        <begin position="205"/>
        <end position="222"/>
    </location>
</feature>
<evidence type="ECO:0000256" key="18">
    <source>
        <dbReference type="SAM" id="MobiDB-lite"/>
    </source>
</evidence>
<dbReference type="InterPro" id="IPR018365">
    <property type="entry name" value="Cell_cycle_FtsW-rel_CS"/>
</dbReference>
<accession>A0ABS6WC20</accession>
<evidence type="ECO:0000256" key="1">
    <source>
        <dbReference type="ARBA" id="ARBA00004141"/>
    </source>
</evidence>
<dbReference type="GO" id="GO:0051301">
    <property type="term" value="P:cell division"/>
    <property type="evidence" value="ECO:0007669"/>
    <property type="project" value="UniProtKB-KW"/>
</dbReference>
<evidence type="ECO:0000256" key="17">
    <source>
        <dbReference type="ARBA" id="ARBA00049966"/>
    </source>
</evidence>
<keyword evidence="4" id="KW-0808">Transferase</keyword>
<evidence type="ECO:0000256" key="13">
    <source>
        <dbReference type="ARBA" id="ARBA00041185"/>
    </source>
</evidence>
<name>A0ABS6WC20_9BIFI</name>
<evidence type="ECO:0000256" key="3">
    <source>
        <dbReference type="ARBA" id="ARBA00022676"/>
    </source>
</evidence>
<evidence type="ECO:0000256" key="12">
    <source>
        <dbReference type="ARBA" id="ARBA00038053"/>
    </source>
</evidence>
<dbReference type="RefSeq" id="WP_219082961.1">
    <property type="nucleotide sequence ID" value="NZ_JAHBBD010000028.1"/>
</dbReference>
<feature type="transmembrane region" description="Helical" evidence="19">
    <location>
        <begin position="249"/>
        <end position="266"/>
    </location>
</feature>
<evidence type="ECO:0000256" key="5">
    <source>
        <dbReference type="ARBA" id="ARBA00022692"/>
    </source>
</evidence>
<reference evidence="20 21" key="1">
    <citation type="submission" date="2021-05" db="EMBL/GenBank/DDBJ databases">
        <title>Phylogenetic classification of ten novel species belonging to the genus Bifidobacterium comprising B. colchicus sp. nov., B. abeli sp. nov., B. bicoloris sp. nov., B. guerezis sp. nov., B. rosaliae sp. nov., B. santillanensis sp. nov., B. argentati sp. nov., B. amazzoni sp. nov., B. pluviali sp. nov., and B. pinnaculum sp. nov.</title>
        <authorList>
            <person name="Lugli G.A."/>
            <person name="Ruiz Garcia L."/>
            <person name="Margolles A."/>
            <person name="Ventura M."/>
        </authorList>
    </citation>
    <scope>NUCLEOTIDE SEQUENCE [LARGE SCALE GENOMIC DNA]</scope>
    <source>
        <strain evidence="20 21">6T3</strain>
    </source>
</reference>
<gene>
    <name evidence="20" type="ORF">KIH73_09650</name>
</gene>
<evidence type="ECO:0000313" key="20">
    <source>
        <dbReference type="EMBL" id="MBW3083609.1"/>
    </source>
</evidence>
<evidence type="ECO:0000256" key="15">
    <source>
        <dbReference type="ARBA" id="ARBA00044770"/>
    </source>
</evidence>
<keyword evidence="5 19" id="KW-0812">Transmembrane</keyword>
<comment type="subcellular location">
    <subcellularLocation>
        <location evidence="1">Membrane</location>
        <topology evidence="1">Multi-pass membrane protein</topology>
    </subcellularLocation>
</comment>
<feature type="transmembrane region" description="Helical" evidence="19">
    <location>
        <begin position="336"/>
        <end position="358"/>
    </location>
</feature>
<keyword evidence="20" id="KW-0131">Cell cycle</keyword>
<dbReference type="PANTHER" id="PTHR30474:SF2">
    <property type="entry name" value="PEPTIDOGLYCAN GLYCOSYLTRANSFERASE FTSW-RELATED"/>
    <property type="match status" value="1"/>
</dbReference>
<evidence type="ECO:0000256" key="10">
    <source>
        <dbReference type="ARBA" id="ARBA00032370"/>
    </source>
</evidence>
<feature type="transmembrane region" description="Helical" evidence="19">
    <location>
        <begin position="66"/>
        <end position="89"/>
    </location>
</feature>
<dbReference type="EMBL" id="JAHBBD010000028">
    <property type="protein sequence ID" value="MBW3083609.1"/>
    <property type="molecule type" value="Genomic_DNA"/>
</dbReference>
<evidence type="ECO:0000256" key="9">
    <source>
        <dbReference type="ARBA" id="ARBA00023136"/>
    </source>
</evidence>
<feature type="transmembrane region" description="Helical" evidence="19">
    <location>
        <begin position="365"/>
        <end position="394"/>
    </location>
</feature>
<keyword evidence="21" id="KW-1185">Reference proteome</keyword>
<keyword evidence="3" id="KW-0328">Glycosyltransferase</keyword>
<evidence type="ECO:0000256" key="11">
    <source>
        <dbReference type="ARBA" id="ARBA00033270"/>
    </source>
</evidence>
<evidence type="ECO:0000256" key="16">
    <source>
        <dbReference type="ARBA" id="ARBA00049902"/>
    </source>
</evidence>
<sequence length="435" mass="45499">MANTRRTSSSSGRRRTASSTGRPAPGTAADGGAPNGGAGADGPLGSADPGIRRRDYSGWRSLLNPLWCYHGFRVAVLALTCFGVVMVFSSSAVDMVAAGESPWSQAVSQGIYCVLGLAVAFVAMHVPVPMYRRFGAVVVGIAMLLQLLTLTPLGVTVSGNTGWISVAGVFTIQPAEVMKLALCIWLPTALIIARRRFPAEGIKAYAAPLIVYVACLGLVMLGRDMGTGMILVMIGVVAFLVGGFPGKWMAIAIGVVVVAAAAFVISSPNRLNRVLAAYQSCEDTQGVCYQSTHARYAIASGGLFGVGIGNSREKWNYLPAAHNDFIFAIIGEETGFIGAALVILLFVVVGWCMVVMALQSRDRYVAMVLMCIAVWLVGQGLVNIAVVVGLLPVMGVPMPFVSAGGSSLIMCLAAAGTASSMMRSQPQVRAESVRA</sequence>
<keyword evidence="7" id="KW-0573">Peptidoglycan synthesis</keyword>
<feature type="transmembrane region" description="Helical" evidence="19">
    <location>
        <begin position="109"/>
        <end position="128"/>
    </location>
</feature>
<dbReference type="PROSITE" id="PS00428">
    <property type="entry name" value="FTSW_RODA_SPOVE"/>
    <property type="match status" value="1"/>
</dbReference>
<evidence type="ECO:0000313" key="21">
    <source>
        <dbReference type="Proteomes" id="UP000812844"/>
    </source>
</evidence>
<evidence type="ECO:0000256" key="4">
    <source>
        <dbReference type="ARBA" id="ARBA00022679"/>
    </source>
</evidence>
<comment type="catalytic activity">
    <reaction evidence="16">
        <text>[GlcNAc-(1-&gt;4)-Mur2Ac(oyl-L-Ala-gamma-D-Glu-L-Lys-D-Ala-D-Ala)](n)-di-trans,octa-cis-undecaprenyl diphosphate + beta-D-GlcNAc-(1-&gt;4)-Mur2Ac(oyl-L-Ala-gamma-D-Glu-L-Lys-D-Ala-D-Ala)-di-trans,octa-cis-undecaprenyl diphosphate = [GlcNAc-(1-&gt;4)-Mur2Ac(oyl-L-Ala-gamma-D-Glu-L-Lys-D-Ala-D-Ala)](n+1)-di-trans,octa-cis-undecaprenyl diphosphate + di-trans,octa-cis-undecaprenyl diphosphate + H(+)</text>
        <dbReference type="Rhea" id="RHEA:23708"/>
        <dbReference type="Rhea" id="RHEA-COMP:9602"/>
        <dbReference type="Rhea" id="RHEA-COMP:9603"/>
        <dbReference type="ChEBI" id="CHEBI:15378"/>
        <dbReference type="ChEBI" id="CHEBI:58405"/>
        <dbReference type="ChEBI" id="CHEBI:60033"/>
        <dbReference type="ChEBI" id="CHEBI:78435"/>
        <dbReference type="EC" id="2.4.99.28"/>
    </reaction>
</comment>
<feature type="transmembrane region" description="Helical" evidence="19">
    <location>
        <begin position="177"/>
        <end position="193"/>
    </location>
</feature>
<dbReference type="Proteomes" id="UP000812844">
    <property type="component" value="Unassembled WGS sequence"/>
</dbReference>
<keyword evidence="8 19" id="KW-1133">Transmembrane helix</keyword>
<feature type="compositionally biased region" description="Low complexity" evidence="18">
    <location>
        <begin position="1"/>
        <end position="32"/>
    </location>
</feature>
<comment type="function">
    <text evidence="17">Peptidoglycan polymerase that is essential for cell division.</text>
</comment>
<evidence type="ECO:0000256" key="14">
    <source>
        <dbReference type="ARBA" id="ARBA00041418"/>
    </source>
</evidence>
<dbReference type="PANTHER" id="PTHR30474">
    <property type="entry name" value="CELL CYCLE PROTEIN"/>
    <property type="match status" value="1"/>
</dbReference>
<evidence type="ECO:0000256" key="8">
    <source>
        <dbReference type="ARBA" id="ARBA00022989"/>
    </source>
</evidence>
<keyword evidence="6" id="KW-0133">Cell shape</keyword>
<feature type="transmembrane region" description="Helical" evidence="19">
    <location>
        <begin position="400"/>
        <end position="419"/>
    </location>
</feature>
<feature type="region of interest" description="Disordered" evidence="18">
    <location>
        <begin position="1"/>
        <end position="46"/>
    </location>
</feature>
<comment type="similarity">
    <text evidence="12">Belongs to the SEDS family. FtsW subfamily.</text>
</comment>
<protein>
    <recommendedName>
        <fullName evidence="13">Probable peptidoglycan glycosyltransferase FtsW</fullName>
        <ecNumber evidence="15">2.4.99.28</ecNumber>
    </recommendedName>
    <alternativeName>
        <fullName evidence="14">Cell division protein FtsW</fullName>
    </alternativeName>
    <alternativeName>
        <fullName evidence="11">Cell wall polymerase</fullName>
    </alternativeName>
    <alternativeName>
        <fullName evidence="10">Peptidoglycan polymerase</fullName>
    </alternativeName>
</protein>
<comment type="caution">
    <text evidence="20">The sequence shown here is derived from an EMBL/GenBank/DDBJ whole genome shotgun (WGS) entry which is preliminary data.</text>
</comment>
<keyword evidence="9 19" id="KW-0472">Membrane</keyword>
<comment type="pathway">
    <text evidence="2">Cell wall biogenesis; peptidoglycan biosynthesis.</text>
</comment>
<dbReference type="EC" id="2.4.99.28" evidence="15"/>